<accession>A0AC61R988</accession>
<dbReference type="EMBL" id="SRYG01000003">
    <property type="protein sequence ID" value="TGY66911.1"/>
    <property type="molecule type" value="Genomic_DNA"/>
</dbReference>
<reference evidence="1" key="1">
    <citation type="submission" date="2019-04" db="EMBL/GenBank/DDBJ databases">
        <title>Microbes associate with the intestines of laboratory mice.</title>
        <authorList>
            <person name="Navarre W."/>
            <person name="Wong E."/>
            <person name="Huang K."/>
            <person name="Tropini C."/>
            <person name="Ng K."/>
            <person name="Yu B."/>
        </authorList>
    </citation>
    <scope>NUCLEOTIDE SEQUENCE</scope>
    <source>
        <strain evidence="1">NM09_H32</strain>
    </source>
</reference>
<evidence type="ECO:0000313" key="2">
    <source>
        <dbReference type="Proteomes" id="UP000308836"/>
    </source>
</evidence>
<dbReference type="Proteomes" id="UP000308836">
    <property type="component" value="Unassembled WGS sequence"/>
</dbReference>
<sequence length="96" mass="10783">MAGTSISSRIGSKVIRKYGIYLIKKKIGNGGNGIVFVADIIEGGDSLPKTRDYAIKFLKVALNDEKKLEKRRMQFRKEIETALFFQDKVSGIIPVY</sequence>
<comment type="caution">
    <text evidence="1">The sequence shown here is derived from an EMBL/GenBank/DDBJ whole genome shotgun (WGS) entry which is preliminary data.</text>
</comment>
<name>A0AC61R988_9FIRM</name>
<keyword evidence="2" id="KW-1185">Reference proteome</keyword>
<protein>
    <submittedName>
        <fullName evidence="1">Uncharacterized protein</fullName>
    </submittedName>
</protein>
<evidence type="ECO:0000313" key="1">
    <source>
        <dbReference type="EMBL" id="TGY66911.1"/>
    </source>
</evidence>
<gene>
    <name evidence="1" type="ORF">E5336_02170</name>
</gene>
<proteinExistence type="predicted"/>
<organism evidence="1 2">
    <name type="scientific">Dubosiella muris</name>
    <dbReference type="NCBI Taxonomy" id="3038133"/>
    <lineage>
        <taxon>Bacteria</taxon>
        <taxon>Bacillati</taxon>
        <taxon>Bacillota</taxon>
        <taxon>Erysipelotrichia</taxon>
        <taxon>Erysipelotrichales</taxon>
        <taxon>Erysipelotrichaceae</taxon>
        <taxon>Dubosiella</taxon>
    </lineage>
</organism>